<dbReference type="SUPFAM" id="SSF101307">
    <property type="entry name" value="YutG-like"/>
    <property type="match status" value="1"/>
</dbReference>
<evidence type="ECO:0000256" key="1">
    <source>
        <dbReference type="PIRNR" id="PIRNR006162"/>
    </source>
</evidence>
<keyword evidence="1 2" id="KW-0472">Membrane</keyword>
<comment type="subcellular location">
    <subcellularLocation>
        <location evidence="1">Cell inner membrane</location>
        <topology evidence="1">Multi-pass membrane protein</topology>
    </subcellularLocation>
</comment>
<dbReference type="PANTHER" id="PTHR36305:SF1">
    <property type="entry name" value="PHOSPHATIDYLGLYCEROPHOSPHATASE A"/>
    <property type="match status" value="1"/>
</dbReference>
<dbReference type="OrthoDB" id="9804091at2"/>
<keyword evidence="1" id="KW-1003">Cell membrane</keyword>
<dbReference type="AlphaFoldDB" id="A0A6H2NTC7"/>
<name>A0A6H2NTC7_WOLPI</name>
<comment type="pathway">
    <text evidence="1">Phospholipid metabolism; phosphatidylglycerol biosynthesis; phosphatidylglycerol from CDP-diacylglycerol: step 2/2.</text>
</comment>
<protein>
    <recommendedName>
        <fullName evidence="1">Phosphatidylglycerophosphatase A</fullName>
        <ecNumber evidence="1">3.1.3.27</ecNumber>
    </recommendedName>
    <alternativeName>
        <fullName evidence="1">Phosphatidylglycerolphosphate phosphatase A</fullName>
    </alternativeName>
</protein>
<evidence type="ECO:0000313" key="4">
    <source>
        <dbReference type="EMBL" id="TVS86938.1"/>
    </source>
</evidence>
<keyword evidence="1" id="KW-0378">Hydrolase</keyword>
<dbReference type="PANTHER" id="PTHR36305">
    <property type="entry name" value="PHOSPHATIDYLGLYCEROPHOSPHATASE A"/>
    <property type="match status" value="1"/>
</dbReference>
<dbReference type="PIRSF" id="PIRSF006162">
    <property type="entry name" value="PgpA"/>
    <property type="match status" value="1"/>
</dbReference>
<evidence type="ECO:0000256" key="2">
    <source>
        <dbReference type="SAM" id="Phobius"/>
    </source>
</evidence>
<feature type="transmembrane region" description="Helical" evidence="2">
    <location>
        <begin position="41"/>
        <end position="62"/>
    </location>
</feature>
<keyword evidence="2" id="KW-1133">Transmembrane helix</keyword>
<dbReference type="InterPro" id="IPR036681">
    <property type="entry name" value="PgpA-like_sf"/>
</dbReference>
<keyword evidence="1" id="KW-0479">Metal-binding</keyword>
<comment type="function">
    <text evidence="1">Lipid phosphatase which dephosphorylates phosphatidylglycerophosphate (PGP) to phosphatidylglycerol (PG).</text>
</comment>
<keyword evidence="1" id="KW-1208">Phospholipid metabolism</keyword>
<comment type="cofactor">
    <cofactor evidence="1">
        <name>Mg(2+)</name>
        <dbReference type="ChEBI" id="CHEBI:18420"/>
    </cofactor>
</comment>
<sequence>MKFLYKLISTWWLSGTVKKMPGTLGSLASYPIAPVILSDRMLGAAIIFFLFLIGLWSIGNYIKHYKTSCDPKEVVIDEVVGQLLTILLVSILLSQEMNCSLLLLCFFSFRFFDIIKTWPINLIDKNTKGPFGVMLDDIIAAILACVLIGAFYCLLLMYAG</sequence>
<dbReference type="GO" id="GO:0009395">
    <property type="term" value="P:phospholipid catabolic process"/>
    <property type="evidence" value="ECO:0007669"/>
    <property type="project" value="UniProtKB-KW"/>
</dbReference>
<dbReference type="Proteomes" id="UP000217566">
    <property type="component" value="Unassembled WGS sequence"/>
</dbReference>
<dbReference type="GO" id="GO:0005886">
    <property type="term" value="C:plasma membrane"/>
    <property type="evidence" value="ECO:0007669"/>
    <property type="project" value="UniProtKB-SubCell"/>
</dbReference>
<keyword evidence="1" id="KW-0997">Cell inner membrane</keyword>
<comment type="caution">
    <text evidence="4">The sequence shown here is derived from an EMBL/GenBank/DDBJ whole genome shotgun (WGS) entry which is preliminary data.</text>
</comment>
<feature type="domain" description="YutG/PgpA" evidence="3">
    <location>
        <begin position="8"/>
        <end position="149"/>
    </location>
</feature>
<keyword evidence="1 2" id="KW-0812">Transmembrane</keyword>
<gene>
    <name evidence="4" type="ORF">COM43_003685</name>
</gene>
<dbReference type="GO" id="GO:0008962">
    <property type="term" value="F:phosphatidylglycerophosphatase activity"/>
    <property type="evidence" value="ECO:0007669"/>
    <property type="project" value="UniProtKB-EC"/>
</dbReference>
<dbReference type="EMBL" id="NWVK02000191">
    <property type="protein sequence ID" value="TVS86938.1"/>
    <property type="molecule type" value="Genomic_DNA"/>
</dbReference>
<dbReference type="InterPro" id="IPR026037">
    <property type="entry name" value="PgpA"/>
</dbReference>
<dbReference type="EC" id="3.1.3.27" evidence="1"/>
<feature type="transmembrane region" description="Helical" evidence="2">
    <location>
        <begin position="74"/>
        <end position="93"/>
    </location>
</feature>
<dbReference type="Pfam" id="PF04608">
    <property type="entry name" value="PgpA"/>
    <property type="match status" value="1"/>
</dbReference>
<keyword evidence="1" id="KW-0442">Lipid degradation</keyword>
<reference evidence="4" key="1">
    <citation type="submission" date="2019-07" db="EMBL/GenBank/DDBJ databases">
        <title>Genome assemblies of Wolbachia strains wAlbA and wAlbB in wild caught Aedes albopictus specimens.</title>
        <authorList>
            <person name="Kulkarni A."/>
            <person name="Yu W."/>
            <person name="Xue R.-D."/>
            <person name="Ma Y."/>
            <person name="Xu J."/>
        </authorList>
    </citation>
    <scope>NUCLEOTIDE SEQUENCE</scope>
    <source>
        <strain evidence="4">FL2016</strain>
    </source>
</reference>
<feature type="transmembrane region" description="Helical" evidence="2">
    <location>
        <begin position="100"/>
        <end position="118"/>
    </location>
</feature>
<evidence type="ECO:0000259" key="3">
    <source>
        <dbReference type="Pfam" id="PF04608"/>
    </source>
</evidence>
<comment type="catalytic activity">
    <reaction evidence="1">
        <text>a 1,2-diacyl-sn-glycero-3-phospho-(1'-sn-glycero-3'-phosphate) + H2O = a 1,2-diacyl-sn-glycero-3-phospho-(1'-sn-glycerol) + phosphate</text>
        <dbReference type="Rhea" id="RHEA:33751"/>
        <dbReference type="ChEBI" id="CHEBI:15377"/>
        <dbReference type="ChEBI" id="CHEBI:43474"/>
        <dbReference type="ChEBI" id="CHEBI:60110"/>
        <dbReference type="ChEBI" id="CHEBI:64716"/>
        <dbReference type="EC" id="3.1.3.27"/>
    </reaction>
</comment>
<dbReference type="InterPro" id="IPR007686">
    <property type="entry name" value="YutG/PgpA"/>
</dbReference>
<proteinExistence type="predicted"/>
<keyword evidence="1" id="KW-0460">Magnesium</keyword>
<accession>A0A6H2NTC7</accession>
<keyword evidence="1" id="KW-0443">Lipid metabolism</keyword>
<feature type="transmembrane region" description="Helical" evidence="2">
    <location>
        <begin position="138"/>
        <end position="159"/>
    </location>
</feature>
<dbReference type="GO" id="GO:0006655">
    <property type="term" value="P:phosphatidylglycerol biosynthetic process"/>
    <property type="evidence" value="ECO:0007669"/>
    <property type="project" value="UniProtKB-UniPathway"/>
</dbReference>
<dbReference type="GO" id="GO:0046872">
    <property type="term" value="F:metal ion binding"/>
    <property type="evidence" value="ECO:0007669"/>
    <property type="project" value="UniProtKB-KW"/>
</dbReference>
<organism evidence="4">
    <name type="scientific">Wolbachia pipientis</name>
    <dbReference type="NCBI Taxonomy" id="955"/>
    <lineage>
        <taxon>Bacteria</taxon>
        <taxon>Pseudomonadati</taxon>
        <taxon>Pseudomonadota</taxon>
        <taxon>Alphaproteobacteria</taxon>
        <taxon>Rickettsiales</taxon>
        <taxon>Anaplasmataceae</taxon>
        <taxon>Wolbachieae</taxon>
        <taxon>Wolbachia</taxon>
    </lineage>
</organism>
<dbReference type="CDD" id="cd06971">
    <property type="entry name" value="PgpA"/>
    <property type="match status" value="1"/>
</dbReference>
<keyword evidence="1" id="KW-0595">Phospholipid degradation</keyword>
<dbReference type="UniPathway" id="UPA00084">
    <property type="reaction ID" value="UER00504"/>
</dbReference>